<feature type="non-terminal residue" evidence="2">
    <location>
        <position position="136"/>
    </location>
</feature>
<evidence type="ECO:0000313" key="3">
    <source>
        <dbReference type="Proteomes" id="UP000250140"/>
    </source>
</evidence>
<accession>A0A8E2EZN3</accession>
<dbReference type="EMBL" id="KV749832">
    <property type="protein sequence ID" value="OCL07583.1"/>
    <property type="molecule type" value="Genomic_DNA"/>
</dbReference>
<dbReference type="Pfam" id="PF00651">
    <property type="entry name" value="BTB"/>
    <property type="match status" value="1"/>
</dbReference>
<proteinExistence type="predicted"/>
<feature type="domain" description="BTB" evidence="1">
    <location>
        <begin position="1"/>
        <end position="67"/>
    </location>
</feature>
<dbReference type="OrthoDB" id="1022638at2759"/>
<feature type="non-terminal residue" evidence="2">
    <location>
        <position position="1"/>
    </location>
</feature>
<dbReference type="Gene3D" id="3.30.710.10">
    <property type="entry name" value="Potassium Channel Kv1.1, Chain A"/>
    <property type="match status" value="1"/>
</dbReference>
<dbReference type="InterPro" id="IPR011333">
    <property type="entry name" value="SKP1/BTB/POZ_sf"/>
</dbReference>
<keyword evidence="3" id="KW-1185">Reference proteome</keyword>
<dbReference type="Proteomes" id="UP000250140">
    <property type="component" value="Unassembled WGS sequence"/>
</dbReference>
<evidence type="ECO:0000259" key="1">
    <source>
        <dbReference type="PROSITE" id="PS50097"/>
    </source>
</evidence>
<name>A0A8E2EZN3_9PEZI</name>
<dbReference type="SUPFAM" id="SSF54695">
    <property type="entry name" value="POZ domain"/>
    <property type="match status" value="1"/>
</dbReference>
<reference evidence="2 3" key="1">
    <citation type="journal article" date="2016" name="Nat. Commun.">
        <title>Ectomycorrhizal ecology is imprinted in the genome of the dominant symbiotic fungus Cenococcum geophilum.</title>
        <authorList>
            <consortium name="DOE Joint Genome Institute"/>
            <person name="Peter M."/>
            <person name="Kohler A."/>
            <person name="Ohm R.A."/>
            <person name="Kuo A."/>
            <person name="Krutzmann J."/>
            <person name="Morin E."/>
            <person name="Arend M."/>
            <person name="Barry K.W."/>
            <person name="Binder M."/>
            <person name="Choi C."/>
            <person name="Clum A."/>
            <person name="Copeland A."/>
            <person name="Grisel N."/>
            <person name="Haridas S."/>
            <person name="Kipfer T."/>
            <person name="LaButti K."/>
            <person name="Lindquist E."/>
            <person name="Lipzen A."/>
            <person name="Maire R."/>
            <person name="Meier B."/>
            <person name="Mihaltcheva S."/>
            <person name="Molinier V."/>
            <person name="Murat C."/>
            <person name="Poggeler S."/>
            <person name="Quandt C.A."/>
            <person name="Sperisen C."/>
            <person name="Tritt A."/>
            <person name="Tisserant E."/>
            <person name="Crous P.W."/>
            <person name="Henrissat B."/>
            <person name="Nehls U."/>
            <person name="Egli S."/>
            <person name="Spatafora J.W."/>
            <person name="Grigoriev I.V."/>
            <person name="Martin F.M."/>
        </authorList>
    </citation>
    <scope>NUCLEOTIDE SEQUENCE [LARGE SCALE GENOMIC DNA]</scope>
    <source>
        <strain evidence="2 3">CBS 207.34</strain>
    </source>
</reference>
<dbReference type="AlphaFoldDB" id="A0A8E2EZN3"/>
<dbReference type="PROSITE" id="PS50097">
    <property type="entry name" value="BTB"/>
    <property type="match status" value="1"/>
</dbReference>
<protein>
    <recommendedName>
        <fullName evidence="1">BTB domain-containing protein</fullName>
    </recommendedName>
</protein>
<gene>
    <name evidence="2" type="ORF">AOQ84DRAFT_276959</name>
</gene>
<evidence type="ECO:0000313" key="2">
    <source>
        <dbReference type="EMBL" id="OCL07583.1"/>
    </source>
</evidence>
<dbReference type="InterPro" id="IPR000210">
    <property type="entry name" value="BTB/POZ_dom"/>
</dbReference>
<dbReference type="PANTHER" id="PTHR47843:SF3">
    <property type="entry name" value="BTB DOMAIN-CONTAINING PROTEIN"/>
    <property type="match status" value="1"/>
</dbReference>
<dbReference type="PANTHER" id="PTHR47843">
    <property type="entry name" value="BTB DOMAIN-CONTAINING PROTEIN-RELATED"/>
    <property type="match status" value="1"/>
</dbReference>
<sequence>VNIGPNEVPFDAHIELLCSSCSPFFDNALNGRFIEGETKIVPLSNDDPDVFAKFLSWPYRDKIFKTNNNPGWLGLSKLWILTDELGVPTLQNEVIVMFLAKFKTTGRKGNIHLNALEYVYERSLPDSPVRCMLVDI</sequence>
<organism evidence="2 3">
    <name type="scientific">Glonium stellatum</name>
    <dbReference type="NCBI Taxonomy" id="574774"/>
    <lineage>
        <taxon>Eukaryota</taxon>
        <taxon>Fungi</taxon>
        <taxon>Dikarya</taxon>
        <taxon>Ascomycota</taxon>
        <taxon>Pezizomycotina</taxon>
        <taxon>Dothideomycetes</taxon>
        <taxon>Pleosporomycetidae</taxon>
        <taxon>Gloniales</taxon>
        <taxon>Gloniaceae</taxon>
        <taxon>Glonium</taxon>
    </lineage>
</organism>